<dbReference type="Proteomes" id="UP001375240">
    <property type="component" value="Unassembled WGS sequence"/>
</dbReference>
<feature type="compositionally biased region" description="Acidic residues" evidence="8">
    <location>
        <begin position="271"/>
        <end position="280"/>
    </location>
</feature>
<evidence type="ECO:0000256" key="3">
    <source>
        <dbReference type="ARBA" id="ARBA00022763"/>
    </source>
</evidence>
<dbReference type="PANTHER" id="PTHR13220:SF11">
    <property type="entry name" value="TIMELESS-INTERACTING PROTEIN"/>
    <property type="match status" value="1"/>
</dbReference>
<dbReference type="PANTHER" id="PTHR13220">
    <property type="entry name" value="TIMELESS INTERACTING-RELATED"/>
    <property type="match status" value="1"/>
</dbReference>
<dbReference type="InterPro" id="IPR040038">
    <property type="entry name" value="TIPIN/Csm3/Swi3"/>
</dbReference>
<dbReference type="EMBL" id="JAVHNQ010000007">
    <property type="protein sequence ID" value="KAK6341719.1"/>
    <property type="molecule type" value="Genomic_DNA"/>
</dbReference>
<dbReference type="GO" id="GO:0003677">
    <property type="term" value="F:DNA binding"/>
    <property type="evidence" value="ECO:0007669"/>
    <property type="project" value="TreeGrafter"/>
</dbReference>
<evidence type="ECO:0000313" key="11">
    <source>
        <dbReference type="Proteomes" id="UP001375240"/>
    </source>
</evidence>
<keyword evidence="3 7" id="KW-0227">DNA damage</keyword>
<dbReference type="Pfam" id="PF07962">
    <property type="entry name" value="Swi3"/>
    <property type="match status" value="1"/>
</dbReference>
<evidence type="ECO:0000256" key="8">
    <source>
        <dbReference type="SAM" id="MobiDB-lite"/>
    </source>
</evidence>
<dbReference type="InterPro" id="IPR012923">
    <property type="entry name" value="Csm3"/>
</dbReference>
<accession>A0AAV9UK23</accession>
<name>A0AAV9UK23_9PEZI</name>
<evidence type="ECO:0000259" key="9">
    <source>
        <dbReference type="Pfam" id="PF07962"/>
    </source>
</evidence>
<dbReference type="GO" id="GO:0031297">
    <property type="term" value="P:replication fork processing"/>
    <property type="evidence" value="ECO:0007669"/>
    <property type="project" value="UniProtKB-UniRule"/>
</dbReference>
<dbReference type="AlphaFoldDB" id="A0AAV9UK23"/>
<keyword evidence="11" id="KW-1185">Reference proteome</keyword>
<evidence type="ECO:0000256" key="5">
    <source>
        <dbReference type="ARBA" id="ARBA00023242"/>
    </source>
</evidence>
<feature type="compositionally biased region" description="Basic and acidic residues" evidence="8">
    <location>
        <begin position="281"/>
        <end position="294"/>
    </location>
</feature>
<keyword evidence="5 7" id="KW-0539">Nucleus</keyword>
<comment type="similarity">
    <text evidence="2 7">Belongs to the CSM3 family.</text>
</comment>
<protein>
    <recommendedName>
        <fullName evidence="7">Chromosome segregation in meiosis protein</fullName>
    </recommendedName>
</protein>
<evidence type="ECO:0000256" key="6">
    <source>
        <dbReference type="ARBA" id="ARBA00023306"/>
    </source>
</evidence>
<dbReference type="GO" id="GO:0043111">
    <property type="term" value="P:replication fork arrest"/>
    <property type="evidence" value="ECO:0007669"/>
    <property type="project" value="TreeGrafter"/>
</dbReference>
<sequence>MSDLDIDDDLDDLFSYDIDEIETTYGPKGDGQDTTDQQSQPAASNANKIAAAKGKGKEKEEGDLGVDEEVKIRKRKPLVKLTEDRLLGPSGIPYLQQHAAKKIKFKGKGHEISDLGRLLNFYQIWADNMYPKANFKDVLEIIEKLGSSRAMQRKREEWIEEYKMKQREEDDRLVGRAKEVLAKDVATTDHLGRKIIRVPDPSRRKPDTEAINAVDVDVDVDVDREQANAEAGDSLFFHDDDDLDDDLDALDAIMREAENPKATKSSAGDQPDQDEMDELDAIMREMDDDPRAQEKSQAPKQQARKIVESDDEFEEAMAAIRENDK</sequence>
<comment type="function">
    <text evidence="7">Plays an important role in the control of DNA replication and the maintenance of replication fork stability.</text>
</comment>
<comment type="caution">
    <text evidence="10">The sequence shown here is derived from an EMBL/GenBank/DDBJ whole genome shotgun (WGS) entry which is preliminary data.</text>
</comment>
<feature type="domain" description="Chromosome segregation in meiosis protein 3" evidence="9">
    <location>
        <begin position="80"/>
        <end position="162"/>
    </location>
</feature>
<evidence type="ECO:0000313" key="10">
    <source>
        <dbReference type="EMBL" id="KAK6341719.1"/>
    </source>
</evidence>
<keyword evidence="4" id="KW-0236">DNA replication inhibitor</keyword>
<evidence type="ECO:0000256" key="1">
    <source>
        <dbReference type="ARBA" id="ARBA00004123"/>
    </source>
</evidence>
<evidence type="ECO:0000256" key="2">
    <source>
        <dbReference type="ARBA" id="ARBA00006075"/>
    </source>
</evidence>
<feature type="region of interest" description="Disordered" evidence="8">
    <location>
        <begin position="256"/>
        <end position="313"/>
    </location>
</feature>
<evidence type="ECO:0000256" key="4">
    <source>
        <dbReference type="ARBA" id="ARBA00022880"/>
    </source>
</evidence>
<organism evidence="10 11">
    <name type="scientific">Orbilia brochopaga</name>
    <dbReference type="NCBI Taxonomy" id="3140254"/>
    <lineage>
        <taxon>Eukaryota</taxon>
        <taxon>Fungi</taxon>
        <taxon>Dikarya</taxon>
        <taxon>Ascomycota</taxon>
        <taxon>Pezizomycotina</taxon>
        <taxon>Orbiliomycetes</taxon>
        <taxon>Orbiliales</taxon>
        <taxon>Orbiliaceae</taxon>
        <taxon>Orbilia</taxon>
    </lineage>
</organism>
<dbReference type="GO" id="GO:0000076">
    <property type="term" value="P:DNA replication checkpoint signaling"/>
    <property type="evidence" value="ECO:0007669"/>
    <property type="project" value="UniProtKB-UniRule"/>
</dbReference>
<gene>
    <name evidence="10" type="primary">CSM3</name>
    <name evidence="10" type="ORF">TWF696_008786</name>
</gene>
<reference evidence="10 11" key="1">
    <citation type="submission" date="2019-10" db="EMBL/GenBank/DDBJ databases">
        <authorList>
            <person name="Palmer J.M."/>
        </authorList>
    </citation>
    <scope>NUCLEOTIDE SEQUENCE [LARGE SCALE GENOMIC DNA]</scope>
    <source>
        <strain evidence="10 11">TWF696</strain>
    </source>
</reference>
<feature type="region of interest" description="Disordered" evidence="8">
    <location>
        <begin position="21"/>
        <end position="67"/>
    </location>
</feature>
<feature type="compositionally biased region" description="Low complexity" evidence="8">
    <location>
        <begin position="32"/>
        <end position="53"/>
    </location>
</feature>
<proteinExistence type="inferred from homology"/>
<comment type="subcellular location">
    <subcellularLocation>
        <location evidence="1 7">Nucleus</location>
    </subcellularLocation>
</comment>
<dbReference type="GO" id="GO:0006974">
    <property type="term" value="P:DNA damage response"/>
    <property type="evidence" value="ECO:0007669"/>
    <property type="project" value="UniProtKB-KW"/>
</dbReference>
<keyword evidence="6 7" id="KW-0131">Cell cycle</keyword>
<dbReference type="GO" id="GO:0031298">
    <property type="term" value="C:replication fork protection complex"/>
    <property type="evidence" value="ECO:0007669"/>
    <property type="project" value="TreeGrafter"/>
</dbReference>
<evidence type="ECO:0000256" key="7">
    <source>
        <dbReference type="RuleBase" id="RU366049"/>
    </source>
</evidence>